<dbReference type="GeneID" id="30061372"/>
<protein>
    <submittedName>
        <fullName evidence="1">Uncharacterized protein</fullName>
    </submittedName>
</protein>
<dbReference type="EMBL" id="CM000582">
    <property type="protein sequence ID" value="EWG41025.1"/>
    <property type="molecule type" value="Genomic_DNA"/>
</dbReference>
<evidence type="ECO:0000313" key="2">
    <source>
        <dbReference type="Proteomes" id="UP000009096"/>
    </source>
</evidence>
<dbReference type="KEGG" id="fvr:FVEG_03216"/>
<gene>
    <name evidence="1" type="ORF">FVEG_03216</name>
</gene>
<dbReference type="AlphaFoldDB" id="W7M0C4"/>
<dbReference type="VEuPathDB" id="FungiDB:FVEG_03216"/>
<dbReference type="EMBL" id="DS022244">
    <property type="protein sequence ID" value="EWG41025.1"/>
    <property type="molecule type" value="Genomic_DNA"/>
</dbReference>
<dbReference type="Proteomes" id="UP000009096">
    <property type="component" value="Chromosome 5"/>
</dbReference>
<dbReference type="RefSeq" id="XP_018747216.1">
    <property type="nucleotide sequence ID" value="XM_018890826.1"/>
</dbReference>
<sequence>MWLRALMKEQVHSEDLLRHAIEALFQPMASSILTVNVPELKSTTLSHSGCNSESSKFSIHVRTNSIQQREIPTPPPSFNC</sequence>
<proteinExistence type="predicted"/>
<name>W7M0C4_GIBM7</name>
<organism evidence="1 2">
    <name type="scientific">Gibberella moniliformis (strain M3125 / FGSC 7600)</name>
    <name type="common">Maize ear and stalk rot fungus</name>
    <name type="synonym">Fusarium verticillioides</name>
    <dbReference type="NCBI Taxonomy" id="334819"/>
    <lineage>
        <taxon>Eukaryota</taxon>
        <taxon>Fungi</taxon>
        <taxon>Dikarya</taxon>
        <taxon>Ascomycota</taxon>
        <taxon>Pezizomycotina</taxon>
        <taxon>Sordariomycetes</taxon>
        <taxon>Hypocreomycetidae</taxon>
        <taxon>Hypocreales</taxon>
        <taxon>Nectriaceae</taxon>
        <taxon>Fusarium</taxon>
        <taxon>Fusarium fujikuroi species complex</taxon>
    </lineage>
</organism>
<reference evidence="1 2" key="1">
    <citation type="journal article" date="2010" name="Nature">
        <title>Comparative genomics reveals mobile pathogenicity chromosomes in Fusarium.</title>
        <authorList>
            <person name="Ma L.J."/>
            <person name="van der Does H.C."/>
            <person name="Borkovich K.A."/>
            <person name="Coleman J.J."/>
            <person name="Daboussi M.J."/>
            <person name="Di Pietro A."/>
            <person name="Dufresne M."/>
            <person name="Freitag M."/>
            <person name="Grabherr M."/>
            <person name="Henrissat B."/>
            <person name="Houterman P.M."/>
            <person name="Kang S."/>
            <person name="Shim W.B."/>
            <person name="Woloshuk C."/>
            <person name="Xie X."/>
            <person name="Xu J.R."/>
            <person name="Antoniw J."/>
            <person name="Baker S.E."/>
            <person name="Bluhm B.H."/>
            <person name="Breakspear A."/>
            <person name="Brown D.W."/>
            <person name="Butchko R.A."/>
            <person name="Chapman S."/>
            <person name="Coulson R."/>
            <person name="Coutinho P.M."/>
            <person name="Danchin E.G."/>
            <person name="Diener A."/>
            <person name="Gale L.R."/>
            <person name="Gardiner D.M."/>
            <person name="Goff S."/>
            <person name="Hammond-Kosack K.E."/>
            <person name="Hilburn K."/>
            <person name="Hua-Van A."/>
            <person name="Jonkers W."/>
            <person name="Kazan K."/>
            <person name="Kodira C.D."/>
            <person name="Koehrsen M."/>
            <person name="Kumar L."/>
            <person name="Lee Y.H."/>
            <person name="Li L."/>
            <person name="Manners J.M."/>
            <person name="Miranda-Saavedra D."/>
            <person name="Mukherjee M."/>
            <person name="Park G."/>
            <person name="Park J."/>
            <person name="Park S.Y."/>
            <person name="Proctor R.H."/>
            <person name="Regev A."/>
            <person name="Ruiz-Roldan M.C."/>
            <person name="Sain D."/>
            <person name="Sakthikumar S."/>
            <person name="Sykes S."/>
            <person name="Schwartz D.C."/>
            <person name="Turgeon B.G."/>
            <person name="Wapinski I."/>
            <person name="Yoder O."/>
            <person name="Young S."/>
            <person name="Zeng Q."/>
            <person name="Zhou S."/>
            <person name="Galagan J."/>
            <person name="Cuomo C.A."/>
            <person name="Kistler H.C."/>
            <person name="Rep M."/>
        </authorList>
    </citation>
    <scope>NUCLEOTIDE SEQUENCE [LARGE SCALE GENOMIC DNA]</scope>
    <source>
        <strain evidence="2">M3125 / FGSC 7600</strain>
    </source>
</reference>
<dbReference type="HOGENOM" id="CLU_2589940_0_0_1"/>
<evidence type="ECO:0000313" key="1">
    <source>
        <dbReference type="EMBL" id="EWG41025.1"/>
    </source>
</evidence>
<accession>W7M0C4</accession>
<keyword evidence="2" id="KW-1185">Reference proteome</keyword>